<keyword evidence="3" id="KW-1185">Reference proteome</keyword>
<organism evidence="2 3">
    <name type="scientific">Zizania palustris</name>
    <name type="common">Northern wild rice</name>
    <dbReference type="NCBI Taxonomy" id="103762"/>
    <lineage>
        <taxon>Eukaryota</taxon>
        <taxon>Viridiplantae</taxon>
        <taxon>Streptophyta</taxon>
        <taxon>Embryophyta</taxon>
        <taxon>Tracheophyta</taxon>
        <taxon>Spermatophyta</taxon>
        <taxon>Magnoliopsida</taxon>
        <taxon>Liliopsida</taxon>
        <taxon>Poales</taxon>
        <taxon>Poaceae</taxon>
        <taxon>BOP clade</taxon>
        <taxon>Oryzoideae</taxon>
        <taxon>Oryzeae</taxon>
        <taxon>Zizaniinae</taxon>
        <taxon>Zizania</taxon>
    </lineage>
</organism>
<comment type="caution">
    <text evidence="2">The sequence shown here is derived from an EMBL/GenBank/DDBJ whole genome shotgun (WGS) entry which is preliminary data.</text>
</comment>
<evidence type="ECO:0000256" key="1">
    <source>
        <dbReference type="SAM" id="MobiDB-lite"/>
    </source>
</evidence>
<protein>
    <submittedName>
        <fullName evidence="2">Uncharacterized protein</fullName>
    </submittedName>
</protein>
<evidence type="ECO:0000313" key="2">
    <source>
        <dbReference type="EMBL" id="KAG8091856.1"/>
    </source>
</evidence>
<accession>A0A8J6BSD5</accession>
<sequence length="95" mass="10736">MRKPLYVQTRAMPKANAEKMRDPTRRGNTSEAEQVEEALCGEEGKERDEGEGEAKREKGSSRSAMTRERVTTTTRERATTAMRNVVPVEVRSHAE</sequence>
<feature type="compositionally biased region" description="Basic and acidic residues" evidence="1">
    <location>
        <begin position="16"/>
        <end position="25"/>
    </location>
</feature>
<reference evidence="2" key="1">
    <citation type="journal article" date="2021" name="bioRxiv">
        <title>Whole Genome Assembly and Annotation of Northern Wild Rice, Zizania palustris L., Supports a Whole Genome Duplication in the Zizania Genus.</title>
        <authorList>
            <person name="Haas M."/>
            <person name="Kono T."/>
            <person name="Macchietto M."/>
            <person name="Millas R."/>
            <person name="McGilp L."/>
            <person name="Shao M."/>
            <person name="Duquette J."/>
            <person name="Hirsch C.N."/>
            <person name="Kimball J."/>
        </authorList>
    </citation>
    <scope>NUCLEOTIDE SEQUENCE</scope>
    <source>
        <tissue evidence="2">Fresh leaf tissue</tissue>
    </source>
</reference>
<dbReference type="AlphaFoldDB" id="A0A8J6BSD5"/>
<proteinExistence type="predicted"/>
<dbReference type="EMBL" id="JAAALK010000080">
    <property type="protein sequence ID" value="KAG8091856.1"/>
    <property type="molecule type" value="Genomic_DNA"/>
</dbReference>
<feature type="compositionally biased region" description="Basic and acidic residues" evidence="1">
    <location>
        <begin position="42"/>
        <end position="78"/>
    </location>
</feature>
<gene>
    <name evidence="2" type="ORF">GUJ93_ZPchr0012g19764</name>
</gene>
<reference evidence="2" key="2">
    <citation type="submission" date="2021-02" db="EMBL/GenBank/DDBJ databases">
        <authorList>
            <person name="Kimball J.A."/>
            <person name="Haas M.W."/>
            <person name="Macchietto M."/>
            <person name="Kono T."/>
            <person name="Duquette J."/>
            <person name="Shao M."/>
        </authorList>
    </citation>
    <scope>NUCLEOTIDE SEQUENCE</scope>
    <source>
        <tissue evidence="2">Fresh leaf tissue</tissue>
    </source>
</reference>
<name>A0A8J6BSD5_ZIZPA</name>
<feature type="region of interest" description="Disordered" evidence="1">
    <location>
        <begin position="1"/>
        <end position="95"/>
    </location>
</feature>
<dbReference type="Proteomes" id="UP000729402">
    <property type="component" value="Unassembled WGS sequence"/>
</dbReference>
<evidence type="ECO:0000313" key="3">
    <source>
        <dbReference type="Proteomes" id="UP000729402"/>
    </source>
</evidence>